<dbReference type="InterPro" id="IPR001806">
    <property type="entry name" value="Small_GTPase"/>
</dbReference>
<dbReference type="Proteomes" id="UP000014500">
    <property type="component" value="Unassembled WGS sequence"/>
</dbReference>
<evidence type="ECO:0000256" key="1">
    <source>
        <dbReference type="ARBA" id="ARBA00008846"/>
    </source>
</evidence>
<dbReference type="Pfam" id="PF00071">
    <property type="entry name" value="Ras"/>
    <property type="match status" value="1"/>
</dbReference>
<dbReference type="Gene3D" id="3.40.50.300">
    <property type="entry name" value="P-loop containing nucleotide triphosphate hydrolases"/>
    <property type="match status" value="1"/>
</dbReference>
<dbReference type="GO" id="GO:0005525">
    <property type="term" value="F:GTP binding"/>
    <property type="evidence" value="ECO:0007669"/>
    <property type="project" value="InterPro"/>
</dbReference>
<dbReference type="PANTHER" id="PTHR45775">
    <property type="entry name" value="RAD, GEM/KIR FAMILY MEMBER 2, ISOFORM C"/>
    <property type="match status" value="1"/>
</dbReference>
<dbReference type="HOGENOM" id="CLU_041217_3_3_1"/>
<dbReference type="PRINTS" id="PR00449">
    <property type="entry name" value="RASTRNSFRMNG"/>
</dbReference>
<dbReference type="InterPro" id="IPR027417">
    <property type="entry name" value="P-loop_NTPase"/>
</dbReference>
<comment type="similarity">
    <text evidence="1">Belongs to the small GTPase superfamily. RGK family.</text>
</comment>
<dbReference type="STRING" id="126957.T1J511"/>
<dbReference type="GO" id="GO:0005246">
    <property type="term" value="F:calcium channel regulator activity"/>
    <property type="evidence" value="ECO:0007669"/>
    <property type="project" value="TreeGrafter"/>
</dbReference>
<dbReference type="EnsemblMetazoa" id="SMAR008708-RA">
    <property type="protein sequence ID" value="SMAR008708-PA"/>
    <property type="gene ID" value="SMAR008708"/>
</dbReference>
<evidence type="ECO:0000256" key="2">
    <source>
        <dbReference type="ARBA" id="ARBA00022553"/>
    </source>
</evidence>
<name>T1J511_STRMM</name>
<evidence type="ECO:0000313" key="3">
    <source>
        <dbReference type="EnsemblMetazoa" id="SMAR008708-PA"/>
    </source>
</evidence>
<dbReference type="SMART" id="SM00173">
    <property type="entry name" value="RAS"/>
    <property type="match status" value="1"/>
</dbReference>
<evidence type="ECO:0000313" key="4">
    <source>
        <dbReference type="Proteomes" id="UP000014500"/>
    </source>
</evidence>
<organism evidence="3 4">
    <name type="scientific">Strigamia maritima</name>
    <name type="common">European centipede</name>
    <name type="synonym">Geophilus maritimus</name>
    <dbReference type="NCBI Taxonomy" id="126957"/>
    <lineage>
        <taxon>Eukaryota</taxon>
        <taxon>Metazoa</taxon>
        <taxon>Ecdysozoa</taxon>
        <taxon>Arthropoda</taxon>
        <taxon>Myriapoda</taxon>
        <taxon>Chilopoda</taxon>
        <taxon>Pleurostigmophora</taxon>
        <taxon>Geophilomorpha</taxon>
        <taxon>Linotaeniidae</taxon>
        <taxon>Strigamia</taxon>
    </lineage>
</organism>
<evidence type="ECO:0008006" key="5">
    <source>
        <dbReference type="Google" id="ProtNLM"/>
    </source>
</evidence>
<dbReference type="SMART" id="SM00175">
    <property type="entry name" value="RAB"/>
    <property type="match status" value="1"/>
</dbReference>
<reference evidence="4" key="1">
    <citation type="submission" date="2011-05" db="EMBL/GenBank/DDBJ databases">
        <authorList>
            <person name="Richards S.R."/>
            <person name="Qu J."/>
            <person name="Jiang H."/>
            <person name="Jhangiani S.N."/>
            <person name="Agravi P."/>
            <person name="Goodspeed R."/>
            <person name="Gross S."/>
            <person name="Mandapat C."/>
            <person name="Jackson L."/>
            <person name="Mathew T."/>
            <person name="Pu L."/>
            <person name="Thornton R."/>
            <person name="Saada N."/>
            <person name="Wilczek-Boney K.B."/>
            <person name="Lee S."/>
            <person name="Kovar C."/>
            <person name="Wu Y."/>
            <person name="Scherer S.E."/>
            <person name="Worley K.C."/>
            <person name="Muzny D.M."/>
            <person name="Gibbs R."/>
        </authorList>
    </citation>
    <scope>NUCLEOTIDE SEQUENCE</scope>
    <source>
        <strain evidence="4">Brora</strain>
    </source>
</reference>
<dbReference type="GO" id="GO:0003924">
    <property type="term" value="F:GTPase activity"/>
    <property type="evidence" value="ECO:0007669"/>
    <property type="project" value="InterPro"/>
</dbReference>
<dbReference type="AlphaFoldDB" id="T1J511"/>
<proteinExistence type="inferred from homology"/>
<dbReference type="PANTHER" id="PTHR45775:SF6">
    <property type="entry name" value="RAD, GEM_KIR FAMILY MEMBER 2, ISOFORM C"/>
    <property type="match status" value="1"/>
</dbReference>
<dbReference type="PROSITE" id="PS51421">
    <property type="entry name" value="RAS"/>
    <property type="match status" value="1"/>
</dbReference>
<sequence length="169" mass="19107">MLFIDHPSDEMSVENCITTYEPHAYVVVYSITDKTSFTVAEDILGYLWKGDYMRNKAVILVGNKTDLVRARIISSEDGKSLATAHDSKFIETSSGINHNVDELLVGILSQIRLKIKRACAEDAENTKKREKKPKYRGTSRTVSLRAKGLIRKLCKRDSKSKSCENLHEL</sequence>
<dbReference type="SUPFAM" id="SSF52540">
    <property type="entry name" value="P-loop containing nucleoside triphosphate hydrolases"/>
    <property type="match status" value="1"/>
</dbReference>
<keyword evidence="4" id="KW-1185">Reference proteome</keyword>
<dbReference type="eggNOG" id="KOG0395">
    <property type="taxonomic scope" value="Eukaryota"/>
</dbReference>
<accession>T1J511</accession>
<dbReference type="OMA" id="ATSHECK"/>
<keyword evidence="2" id="KW-0597">Phosphoprotein</keyword>
<dbReference type="InterPro" id="IPR051641">
    <property type="entry name" value="RGK_GTP-binding_reg"/>
</dbReference>
<protein>
    <recommendedName>
        <fullName evidence="5">GTP-binding protein RAD</fullName>
    </recommendedName>
</protein>
<reference evidence="3" key="2">
    <citation type="submission" date="2015-02" db="UniProtKB">
        <authorList>
            <consortium name="EnsemblMetazoa"/>
        </authorList>
    </citation>
    <scope>IDENTIFICATION</scope>
</reference>
<dbReference type="PROSITE" id="PS51419">
    <property type="entry name" value="RAB"/>
    <property type="match status" value="1"/>
</dbReference>
<dbReference type="EMBL" id="JH431850">
    <property type="status" value="NOT_ANNOTATED_CDS"/>
    <property type="molecule type" value="Genomic_DNA"/>
</dbReference>
<dbReference type="PhylomeDB" id="T1J511"/>
<dbReference type="GO" id="GO:0005886">
    <property type="term" value="C:plasma membrane"/>
    <property type="evidence" value="ECO:0007669"/>
    <property type="project" value="TreeGrafter"/>
</dbReference>